<feature type="transmembrane region" description="Helical" evidence="8">
    <location>
        <begin position="35"/>
        <end position="55"/>
    </location>
</feature>
<feature type="transmembrane region" description="Helical" evidence="8">
    <location>
        <begin position="216"/>
        <end position="239"/>
    </location>
</feature>
<dbReference type="Pfam" id="PF13520">
    <property type="entry name" value="AA_permease_2"/>
    <property type="match status" value="1"/>
</dbReference>
<protein>
    <submittedName>
        <fullName evidence="9">Septum formation initiator</fullName>
    </submittedName>
</protein>
<dbReference type="RefSeq" id="WP_181889339.1">
    <property type="nucleotide sequence ID" value="NZ_CP170998.1"/>
</dbReference>
<comment type="subcellular location">
    <subcellularLocation>
        <location evidence="1">Cell inner membrane</location>
        <topology evidence="1">Multi-pass membrane protein</topology>
    </subcellularLocation>
</comment>
<evidence type="ECO:0000256" key="5">
    <source>
        <dbReference type="ARBA" id="ARBA00022692"/>
    </source>
</evidence>
<reference evidence="9 10" key="1">
    <citation type="submission" date="2020-07" db="EMBL/GenBank/DDBJ databases">
        <title>Draft genome and description of Corynebacterium haemomassiliense strain Marseile-Q3615 sp. nov.</title>
        <authorList>
            <person name="Boxberger M."/>
            <person name="La Scola B."/>
        </authorList>
    </citation>
    <scope>NUCLEOTIDE SEQUENCE [LARGE SCALE GENOMIC DNA]</scope>
    <source>
        <strain evidence="9 10">Marseille-Q3615</strain>
    </source>
</reference>
<dbReference type="GO" id="GO:0022857">
    <property type="term" value="F:transmembrane transporter activity"/>
    <property type="evidence" value="ECO:0007669"/>
    <property type="project" value="InterPro"/>
</dbReference>
<dbReference type="GO" id="GO:0005886">
    <property type="term" value="C:plasma membrane"/>
    <property type="evidence" value="ECO:0007669"/>
    <property type="project" value="UniProtKB-SubCell"/>
</dbReference>
<organism evidence="9 10">
    <name type="scientific">Corynebacterium haemomassiliense</name>
    <dbReference type="NCBI Taxonomy" id="2754726"/>
    <lineage>
        <taxon>Bacteria</taxon>
        <taxon>Bacillati</taxon>
        <taxon>Actinomycetota</taxon>
        <taxon>Actinomycetes</taxon>
        <taxon>Mycobacteriales</taxon>
        <taxon>Corynebacteriaceae</taxon>
        <taxon>Corynebacterium</taxon>
    </lineage>
</organism>
<dbReference type="InterPro" id="IPR002293">
    <property type="entry name" value="AA/rel_permease1"/>
</dbReference>
<keyword evidence="3" id="KW-1003">Cell membrane</keyword>
<dbReference type="Gene3D" id="1.20.1740.10">
    <property type="entry name" value="Amino acid/polyamine transporter I"/>
    <property type="match status" value="1"/>
</dbReference>
<feature type="transmembrane region" description="Helical" evidence="8">
    <location>
        <begin position="176"/>
        <end position="196"/>
    </location>
</feature>
<feature type="transmembrane region" description="Helical" evidence="8">
    <location>
        <begin position="359"/>
        <end position="376"/>
    </location>
</feature>
<dbReference type="GO" id="GO:0003333">
    <property type="term" value="P:amino acid transmembrane transport"/>
    <property type="evidence" value="ECO:0007669"/>
    <property type="project" value="InterPro"/>
</dbReference>
<dbReference type="EMBL" id="JACDTZ010000001">
    <property type="protein sequence ID" value="MBA5244775.1"/>
    <property type="molecule type" value="Genomic_DNA"/>
</dbReference>
<gene>
    <name evidence="9" type="ORF">H0193_08140</name>
</gene>
<accession>A0A7W2I493</accession>
<feature type="transmembrane region" description="Helical" evidence="8">
    <location>
        <begin position="152"/>
        <end position="169"/>
    </location>
</feature>
<feature type="transmembrane region" description="Helical" evidence="8">
    <location>
        <begin position="61"/>
        <end position="78"/>
    </location>
</feature>
<keyword evidence="10" id="KW-1185">Reference proteome</keyword>
<feature type="transmembrane region" description="Helical" evidence="8">
    <location>
        <begin position="309"/>
        <end position="327"/>
    </location>
</feature>
<proteinExistence type="predicted"/>
<feature type="transmembrane region" description="Helical" evidence="8">
    <location>
        <begin position="382"/>
        <end position="406"/>
    </location>
</feature>
<evidence type="ECO:0000256" key="4">
    <source>
        <dbReference type="ARBA" id="ARBA00022519"/>
    </source>
</evidence>
<evidence type="ECO:0000256" key="7">
    <source>
        <dbReference type="ARBA" id="ARBA00023136"/>
    </source>
</evidence>
<keyword evidence="5 8" id="KW-0812">Transmembrane</keyword>
<feature type="transmembrane region" description="Helical" evidence="8">
    <location>
        <begin position="418"/>
        <end position="437"/>
    </location>
</feature>
<keyword evidence="2" id="KW-0813">Transport</keyword>
<keyword evidence="6 8" id="KW-1133">Transmembrane helix</keyword>
<name>A0A7W2I493_9CORY</name>
<comment type="caution">
    <text evidence="9">The sequence shown here is derived from an EMBL/GenBank/DDBJ whole genome shotgun (WGS) entry which is preliminary data.</text>
</comment>
<dbReference type="PANTHER" id="PTHR35334">
    <property type="entry name" value="SERINE TRANSPORTER"/>
    <property type="match status" value="1"/>
</dbReference>
<keyword evidence="4" id="KW-0997">Cell inner membrane</keyword>
<evidence type="ECO:0000256" key="8">
    <source>
        <dbReference type="SAM" id="Phobius"/>
    </source>
</evidence>
<evidence type="ECO:0000313" key="9">
    <source>
        <dbReference type="EMBL" id="MBA5244775.1"/>
    </source>
</evidence>
<evidence type="ECO:0000256" key="6">
    <source>
        <dbReference type="ARBA" id="ARBA00022989"/>
    </source>
</evidence>
<dbReference type="AlphaFoldDB" id="A0A7W2I493"/>
<sequence length="439" mass="48168">MTTAGKEFNLDHLTVADKRQVEENRSGAVPDGGTLSWAITLFGTAVGAGILFLPIDAGSFGFVPLLLITLFIGPMVFFSHRTYARIVAASPVKGLDVLQVVTALAGRNRGLMTGLMYWLSIYPIVLIYGVSITNTMDSFVVNQLHGPEVPRWLMAILCVGVLTGAYALGKKATLAFANLLVYPLIIALAAVSFYLIPQWDLASFRSYESDVPFWKAMLLILPVFVFSFNHMPAMSQFALDVQKKYPDDLESTKKAVAKTELITTGLLVVFTMFFVWSCTLALGADGMDAAREQNIPVLSYLANETHTPFLAILSPIVALCAIASSYFGHVMGAEEGTTYLVRAVAPGVAERMDPKKLRWGIYVFIFVTTVIAGILNPSILDLISVVGGVFITFLVYIVPMLLFRYAKDYQRYANKPETWFVFVLGVVIMGVAIWQMFAG</sequence>
<evidence type="ECO:0000256" key="2">
    <source>
        <dbReference type="ARBA" id="ARBA00022448"/>
    </source>
</evidence>
<dbReference type="Proteomes" id="UP000523682">
    <property type="component" value="Unassembled WGS sequence"/>
</dbReference>
<evidence type="ECO:0000256" key="3">
    <source>
        <dbReference type="ARBA" id="ARBA00022475"/>
    </source>
</evidence>
<feature type="transmembrane region" description="Helical" evidence="8">
    <location>
        <begin position="115"/>
        <end position="132"/>
    </location>
</feature>
<dbReference type="PANTHER" id="PTHR35334:SF2">
    <property type="entry name" value="SERINE TRANSPORTER SDAC"/>
    <property type="match status" value="1"/>
</dbReference>
<feature type="transmembrane region" description="Helical" evidence="8">
    <location>
        <begin position="260"/>
        <end position="282"/>
    </location>
</feature>
<evidence type="ECO:0000256" key="1">
    <source>
        <dbReference type="ARBA" id="ARBA00004429"/>
    </source>
</evidence>
<evidence type="ECO:0000313" key="10">
    <source>
        <dbReference type="Proteomes" id="UP000523682"/>
    </source>
</evidence>
<dbReference type="InterPro" id="IPR018227">
    <property type="entry name" value="Amino_acid_transport_2"/>
</dbReference>
<keyword evidence="7 8" id="KW-0472">Membrane</keyword>